<feature type="compositionally biased region" description="Pro residues" evidence="1">
    <location>
        <begin position="300"/>
        <end position="315"/>
    </location>
</feature>
<dbReference type="AlphaFoldDB" id="U4L3Z5"/>
<dbReference type="Proteomes" id="UP000018144">
    <property type="component" value="Unassembled WGS sequence"/>
</dbReference>
<dbReference type="GO" id="GO:0035861">
    <property type="term" value="C:site of double-strand break"/>
    <property type="evidence" value="ECO:0007669"/>
    <property type="project" value="TreeGrafter"/>
</dbReference>
<evidence type="ECO:0000313" key="3">
    <source>
        <dbReference type="EMBL" id="CCX07028.1"/>
    </source>
</evidence>
<feature type="domain" description="5'-3' DNA helicase ZGRF1-like N-terminal" evidence="2">
    <location>
        <begin position="16"/>
        <end position="91"/>
    </location>
</feature>
<feature type="compositionally biased region" description="Basic and acidic residues" evidence="1">
    <location>
        <begin position="383"/>
        <end position="392"/>
    </location>
</feature>
<evidence type="ECO:0000313" key="4">
    <source>
        <dbReference type="Proteomes" id="UP000018144"/>
    </source>
</evidence>
<evidence type="ECO:0000256" key="1">
    <source>
        <dbReference type="SAM" id="MobiDB-lite"/>
    </source>
</evidence>
<evidence type="ECO:0000259" key="2">
    <source>
        <dbReference type="Pfam" id="PF10382"/>
    </source>
</evidence>
<dbReference type="OMA" id="FDLFDWR"/>
<proteinExistence type="predicted"/>
<feature type="compositionally biased region" description="Polar residues" evidence="1">
    <location>
        <begin position="286"/>
        <end position="297"/>
    </location>
</feature>
<feature type="compositionally biased region" description="Polar residues" evidence="1">
    <location>
        <begin position="159"/>
        <end position="170"/>
    </location>
</feature>
<feature type="compositionally biased region" description="Polar residues" evidence="1">
    <location>
        <begin position="428"/>
        <end position="447"/>
    </location>
</feature>
<dbReference type="OrthoDB" id="6513042at2759"/>
<dbReference type="EMBL" id="HF935331">
    <property type="protein sequence ID" value="CCX07028.1"/>
    <property type="molecule type" value="Genomic_DNA"/>
</dbReference>
<name>U4L3Z5_PYROM</name>
<dbReference type="InterPro" id="IPR052800">
    <property type="entry name" value="DNA_Repair_Helicase_ZGRF1"/>
</dbReference>
<feature type="compositionally biased region" description="Polar residues" evidence="1">
    <location>
        <begin position="181"/>
        <end position="191"/>
    </location>
</feature>
<organism evidence="3 4">
    <name type="scientific">Pyronema omphalodes (strain CBS 100304)</name>
    <name type="common">Pyronema confluens</name>
    <dbReference type="NCBI Taxonomy" id="1076935"/>
    <lineage>
        <taxon>Eukaryota</taxon>
        <taxon>Fungi</taxon>
        <taxon>Dikarya</taxon>
        <taxon>Ascomycota</taxon>
        <taxon>Pezizomycotina</taxon>
        <taxon>Pezizomycetes</taxon>
        <taxon>Pezizales</taxon>
        <taxon>Pyronemataceae</taxon>
        <taxon>Pyronema</taxon>
    </lineage>
</organism>
<feature type="compositionally biased region" description="Low complexity" evidence="1">
    <location>
        <begin position="535"/>
        <end position="558"/>
    </location>
</feature>
<dbReference type="GO" id="GO:0005634">
    <property type="term" value="C:nucleus"/>
    <property type="evidence" value="ECO:0007669"/>
    <property type="project" value="TreeGrafter"/>
</dbReference>
<feature type="region of interest" description="Disordered" evidence="1">
    <location>
        <begin position="463"/>
        <end position="592"/>
    </location>
</feature>
<feature type="region of interest" description="Disordered" evidence="1">
    <location>
        <begin position="428"/>
        <end position="449"/>
    </location>
</feature>
<feature type="compositionally biased region" description="Pro residues" evidence="1">
    <location>
        <begin position="266"/>
        <end position="280"/>
    </location>
</feature>
<feature type="compositionally biased region" description="Basic and acidic residues" evidence="1">
    <location>
        <begin position="479"/>
        <end position="488"/>
    </location>
</feature>
<dbReference type="eggNOG" id="ENOG502S77U">
    <property type="taxonomic scope" value="Eukaryota"/>
</dbReference>
<feature type="region of interest" description="Disordered" evidence="1">
    <location>
        <begin position="111"/>
        <end position="415"/>
    </location>
</feature>
<dbReference type="GO" id="GO:0006302">
    <property type="term" value="P:double-strand break repair"/>
    <property type="evidence" value="ECO:0007669"/>
    <property type="project" value="TreeGrafter"/>
</dbReference>
<feature type="compositionally biased region" description="Low complexity" evidence="1">
    <location>
        <begin position="241"/>
        <end position="261"/>
    </location>
</feature>
<feature type="compositionally biased region" description="Polar residues" evidence="1">
    <location>
        <begin position="113"/>
        <end position="128"/>
    </location>
</feature>
<reference evidence="3 4" key="1">
    <citation type="journal article" date="2013" name="PLoS Genet.">
        <title>The genome and development-dependent transcriptomes of Pyronema confluens: a window into fungal evolution.</title>
        <authorList>
            <person name="Traeger S."/>
            <person name="Altegoer F."/>
            <person name="Freitag M."/>
            <person name="Gabaldon T."/>
            <person name="Kempken F."/>
            <person name="Kumar A."/>
            <person name="Marcet-Houben M."/>
            <person name="Poggeler S."/>
            <person name="Stajich J.E."/>
            <person name="Nowrousian M."/>
        </authorList>
    </citation>
    <scope>NUCLEOTIDE SEQUENCE [LARGE SCALE GENOMIC DNA]</scope>
    <source>
        <strain evidence="4">CBS 100304</strain>
        <tissue evidence="3">Vegetative mycelium</tissue>
    </source>
</reference>
<dbReference type="Pfam" id="PF10382">
    <property type="entry name" value="ZGRF1-like_N"/>
    <property type="match status" value="1"/>
</dbReference>
<sequence length="721" mass="79041">MNVNTSISHTSQTAPIREYRVMWTGQKKQKLKKWHDGFLRLHTFNNRMLLYDEARALVTDKYLKPGHSIDEGDEVEFEQHLVTIEEFLMVVVQDMTPMFDPMLQRRAARAAQTGMTPNGMSPARTPTTRMGVPTPARQSMNTGSATRSGPAHYGHIQGNWAQRASSNTPTPMGRVSGPPTAVQNRQQNQASPPMMSPLIRNQRPQVPSPIPNPVQQAIPPPPPRIGCQQPDTPRPLLGQHATSTSSSSSSTSTSTSAATATKRLIPPRPQSRPPSPPPLTPAEVQVFSSQLDSQPETPTICPPPAKRPRFSPPRPQARKPSPEVEEFIPSSAPQNVQISSSPISPPQPPPQQKASQPRFRPPRERSKSPVKEPASPPPPRVRPTRERSKSPVREPQLPLARQQSLQERPKLLVKEKEAPLFPSQLVVSSSPLDPASQQNGEALSININPDPPAVIKLVANKKRGGLSAPRRPVAPVQKPVEKPVEKSGETAVIENAMPPPPLAKGRNKEKAPPKPRKKKDTTTEQPVPEPPAEPSEPSVSKQRIPPKFKSPPSAASKRATADPKAPPKKRLKITAPPKSAPVHGIEDDVGDMSAMNSEDIDEIEEVVEAPNRELEDDKIEDVVDDKEFDYFADDPFDDEAVEKVPGFGSAKDLFRTAIADGKEIGKNCTPGKVLAKGKEKGKEKAKNGLKERLAARKGYDTSGPWSIEASDLFEWKPPRMR</sequence>
<feature type="compositionally biased region" description="Basic and acidic residues" evidence="1">
    <location>
        <begin position="361"/>
        <end position="370"/>
    </location>
</feature>
<feature type="compositionally biased region" description="Pro residues" evidence="1">
    <location>
        <begin position="206"/>
        <end position="224"/>
    </location>
</feature>
<feature type="compositionally biased region" description="Polar residues" evidence="1">
    <location>
        <begin position="136"/>
        <end position="147"/>
    </location>
</feature>
<dbReference type="PANTHER" id="PTHR28535:SF1">
    <property type="entry name" value="PROTEIN ZGRF1"/>
    <property type="match status" value="1"/>
</dbReference>
<dbReference type="InterPro" id="IPR018838">
    <property type="entry name" value="ZGRF1-like_N"/>
</dbReference>
<keyword evidence="4" id="KW-1185">Reference proteome</keyword>
<accession>U4L3Z5</accession>
<protein>
    <submittedName>
        <fullName evidence="3">Similar to Uncharacterized protein C553.01c acc. no. O74939</fullName>
    </submittedName>
</protein>
<gene>
    <name evidence="3" type="ORF">PCON_06615</name>
</gene>
<dbReference type="PANTHER" id="PTHR28535">
    <property type="entry name" value="ZINC FINGER GRF-TYPE CONTAINING 1"/>
    <property type="match status" value="1"/>
</dbReference>